<dbReference type="HAMAP" id="MF_01020">
    <property type="entry name" value="HisE"/>
    <property type="match status" value="1"/>
</dbReference>
<dbReference type="Pfam" id="PF01503">
    <property type="entry name" value="PRA-PH"/>
    <property type="match status" value="1"/>
</dbReference>
<dbReference type="GO" id="GO:0005524">
    <property type="term" value="F:ATP binding"/>
    <property type="evidence" value="ECO:0007669"/>
    <property type="project" value="UniProtKB-KW"/>
</dbReference>
<dbReference type="NCBIfam" id="NF000768">
    <property type="entry name" value="PRK00051.1"/>
    <property type="match status" value="1"/>
</dbReference>
<evidence type="ECO:0000256" key="5">
    <source>
        <dbReference type="ARBA" id="ARBA00005204"/>
    </source>
</evidence>
<keyword evidence="13 15" id="KW-0368">Histidine biosynthesis</keyword>
<dbReference type="EMBL" id="CP032098">
    <property type="protein sequence ID" value="AXX91189.1"/>
    <property type="molecule type" value="Genomic_DNA"/>
</dbReference>
<dbReference type="InterPro" id="IPR023019">
    <property type="entry name" value="His_synth_HisIE"/>
</dbReference>
<sequence>MSMIDKIDWGKMNNLIPVVTQDSNTNEVLMLAYMNKEALELTLNTKIAHYFSRSKQRIWKKGETSGHIQNVKEILLDCDNDTVLLKVEQIGVACHTGRKSCFFTNLETNEEITKVEVDTTNAYGVIDTLYHTICERKNANPKESYTAKLLNGKENSMLKKIVEEAGEFTFAIKDNNQEEIVYEAADLMYHCLVAMASKNINPDRVKQELARRFGISGIEEKNSRKED</sequence>
<keyword evidence="9 15" id="KW-0028">Amino-acid biosynthesis</keyword>
<keyword evidence="11 15" id="KW-0378">Hydrolase</keyword>
<evidence type="ECO:0000256" key="2">
    <source>
        <dbReference type="ARBA" id="ARBA00001460"/>
    </source>
</evidence>
<proteinExistence type="inferred from homology"/>
<dbReference type="GO" id="GO:0004636">
    <property type="term" value="F:phosphoribosyl-ATP diphosphatase activity"/>
    <property type="evidence" value="ECO:0007669"/>
    <property type="project" value="UniProtKB-UniRule"/>
</dbReference>
<comment type="similarity">
    <text evidence="6 15">In the C-terminal section; belongs to the PRA-PH family.</text>
</comment>
<keyword evidence="14 15" id="KW-0511">Multifunctional enzyme</keyword>
<dbReference type="SUPFAM" id="SSF101386">
    <property type="entry name" value="all-alpha NTP pyrophosphatases"/>
    <property type="match status" value="1"/>
</dbReference>
<evidence type="ECO:0000256" key="3">
    <source>
        <dbReference type="ARBA" id="ARBA00004496"/>
    </source>
</evidence>
<dbReference type="GO" id="GO:0000105">
    <property type="term" value="P:L-histidine biosynthetic process"/>
    <property type="evidence" value="ECO:0007669"/>
    <property type="project" value="UniProtKB-UniRule"/>
</dbReference>
<reference evidence="17 20" key="2">
    <citation type="submission" date="2018-08" db="EMBL/GenBank/DDBJ databases">
        <title>Complete genome of the Arcobacter molluscorum type strain LMG 25693.</title>
        <authorList>
            <person name="Miller W.G."/>
            <person name="Yee E."/>
            <person name="Bono J.L."/>
        </authorList>
    </citation>
    <scope>NUCLEOTIDE SEQUENCE [LARGE SCALE GENOMIC DNA]</scope>
    <source>
        <strain evidence="17 20">CECT 7696</strain>
    </source>
</reference>
<evidence type="ECO:0000256" key="14">
    <source>
        <dbReference type="ARBA" id="ARBA00023268"/>
    </source>
</evidence>
<evidence type="ECO:0000256" key="8">
    <source>
        <dbReference type="ARBA" id="ARBA00022490"/>
    </source>
</evidence>
<feature type="domain" description="Phosphoribosyl-AMP cyclohydrolase" evidence="16">
    <location>
        <begin position="30"/>
        <end position="103"/>
    </location>
</feature>
<dbReference type="NCBIfam" id="TIGR03188">
    <property type="entry name" value="histidine_hisI"/>
    <property type="match status" value="1"/>
</dbReference>
<evidence type="ECO:0000313" key="17">
    <source>
        <dbReference type="EMBL" id="AXX91189.1"/>
    </source>
</evidence>
<dbReference type="UniPathway" id="UPA00031">
    <property type="reaction ID" value="UER00007"/>
</dbReference>
<evidence type="ECO:0000256" key="10">
    <source>
        <dbReference type="ARBA" id="ARBA00022741"/>
    </source>
</evidence>
<comment type="catalytic activity">
    <reaction evidence="1 15">
        <text>1-(5-phospho-beta-D-ribosyl)-5'-AMP + H2O = 1-(5-phospho-beta-D-ribosyl)-5-[(5-phospho-beta-D-ribosylamino)methylideneamino]imidazole-4-carboxamide</text>
        <dbReference type="Rhea" id="RHEA:20049"/>
        <dbReference type="ChEBI" id="CHEBI:15377"/>
        <dbReference type="ChEBI" id="CHEBI:58435"/>
        <dbReference type="ChEBI" id="CHEBI:59457"/>
        <dbReference type="EC" id="3.5.4.19"/>
    </reaction>
</comment>
<evidence type="ECO:0000256" key="7">
    <source>
        <dbReference type="ARBA" id="ARBA00008299"/>
    </source>
</evidence>
<accession>A0A2G1DF19</accession>
<dbReference type="EC" id="3.6.1.31" evidence="15"/>
<keyword evidence="10 15" id="KW-0547">Nucleotide-binding</keyword>
<dbReference type="FunFam" id="3.10.20.810:FF:000001">
    <property type="entry name" value="Histidine biosynthesis bifunctional protein HisIE"/>
    <property type="match status" value="1"/>
</dbReference>
<evidence type="ECO:0000256" key="1">
    <source>
        <dbReference type="ARBA" id="ARBA00000024"/>
    </source>
</evidence>
<dbReference type="Gene3D" id="3.10.20.810">
    <property type="entry name" value="Phosphoribosyl-AMP cyclohydrolase"/>
    <property type="match status" value="1"/>
</dbReference>
<evidence type="ECO:0000256" key="9">
    <source>
        <dbReference type="ARBA" id="ARBA00022605"/>
    </source>
</evidence>
<comment type="pathway">
    <text evidence="5 15">Amino-acid biosynthesis; L-histidine biosynthesis; L-histidine from 5-phospho-alpha-D-ribose 1-diphosphate: step 2/9.</text>
</comment>
<dbReference type="InterPro" id="IPR008179">
    <property type="entry name" value="HisE"/>
</dbReference>
<reference evidence="18 19" key="1">
    <citation type="submission" date="2017-09" db="EMBL/GenBank/DDBJ databases">
        <title>Arcobacter canalis sp. nov., a new species isolated from a water canal contaminated with urban sewage.</title>
        <authorList>
            <person name="Perez-Cataluna A."/>
            <person name="Salas-Masso N."/>
            <person name="Figueras M.J."/>
        </authorList>
    </citation>
    <scope>NUCLEOTIDE SEQUENCE [LARGE SCALE GENOMIC DNA]</scope>
    <source>
        <strain evidence="18 19">F98-3</strain>
    </source>
</reference>
<evidence type="ECO:0000256" key="4">
    <source>
        <dbReference type="ARBA" id="ARBA00005169"/>
    </source>
</evidence>
<dbReference type="PANTHER" id="PTHR42945">
    <property type="entry name" value="HISTIDINE BIOSYNTHESIS BIFUNCTIONAL PROTEIN"/>
    <property type="match status" value="1"/>
</dbReference>
<dbReference type="RefSeq" id="WP_099343585.1">
    <property type="nucleotide sequence ID" value="NZ_CP032098.1"/>
</dbReference>
<organism evidence="18 19">
    <name type="scientific">Malaciobacter molluscorum LMG 25693</name>
    <dbReference type="NCBI Taxonomy" id="870501"/>
    <lineage>
        <taxon>Bacteria</taxon>
        <taxon>Pseudomonadati</taxon>
        <taxon>Campylobacterota</taxon>
        <taxon>Epsilonproteobacteria</taxon>
        <taxon>Campylobacterales</taxon>
        <taxon>Arcobacteraceae</taxon>
        <taxon>Malaciobacter</taxon>
    </lineage>
</organism>
<gene>
    <name evidence="15 17" type="primary">hisIE</name>
    <name evidence="15" type="synonym">hisI</name>
    <name evidence="17" type="ORF">AMOL_0150</name>
    <name evidence="18" type="ORF">CPU12_13175</name>
</gene>
<dbReference type="Proteomes" id="UP000262712">
    <property type="component" value="Chromosome"/>
</dbReference>
<comment type="subcellular location">
    <subcellularLocation>
        <location evidence="3 15">Cytoplasm</location>
    </subcellularLocation>
</comment>
<dbReference type="CDD" id="cd11534">
    <property type="entry name" value="NTP-PPase_HisIE_like"/>
    <property type="match status" value="1"/>
</dbReference>
<feature type="region of interest" description="Phosphoribosyl-ATP pyrophosphohydrolase" evidence="15">
    <location>
        <begin position="126"/>
        <end position="227"/>
    </location>
</feature>
<dbReference type="HAMAP" id="MF_01021">
    <property type="entry name" value="HisI"/>
    <property type="match status" value="1"/>
</dbReference>
<evidence type="ECO:0000256" key="15">
    <source>
        <dbReference type="HAMAP-Rule" id="MF_01019"/>
    </source>
</evidence>
<dbReference type="Proteomes" id="UP000221222">
    <property type="component" value="Unassembled WGS sequence"/>
</dbReference>
<dbReference type="HAMAP" id="MF_01019">
    <property type="entry name" value="HisIE"/>
    <property type="match status" value="1"/>
</dbReference>
<dbReference type="GO" id="GO:0004635">
    <property type="term" value="F:phosphoribosyl-AMP cyclohydrolase activity"/>
    <property type="evidence" value="ECO:0007669"/>
    <property type="project" value="UniProtKB-UniRule"/>
</dbReference>
<comment type="pathway">
    <text evidence="4 15">Amino-acid biosynthesis; L-histidine biosynthesis; L-histidine from 5-phospho-alpha-D-ribose 1-diphosphate: step 3/9.</text>
</comment>
<keyword evidence="19" id="KW-1185">Reference proteome</keyword>
<dbReference type="EMBL" id="NXFY01000029">
    <property type="protein sequence ID" value="PHO16926.1"/>
    <property type="molecule type" value="Genomic_DNA"/>
</dbReference>
<dbReference type="EC" id="3.5.4.19" evidence="15"/>
<keyword evidence="12 15" id="KW-0067">ATP-binding</keyword>
<evidence type="ECO:0000256" key="13">
    <source>
        <dbReference type="ARBA" id="ARBA00023102"/>
    </source>
</evidence>
<name>A0A2G1DF19_9BACT</name>
<dbReference type="GO" id="GO:0005737">
    <property type="term" value="C:cytoplasm"/>
    <property type="evidence" value="ECO:0007669"/>
    <property type="project" value="UniProtKB-SubCell"/>
</dbReference>
<comment type="similarity">
    <text evidence="7 15">In the N-terminal section; belongs to the PRA-CH family.</text>
</comment>
<dbReference type="InterPro" id="IPR002496">
    <property type="entry name" value="PRib_AMP_CycHydrolase_dom"/>
</dbReference>
<evidence type="ECO:0000313" key="18">
    <source>
        <dbReference type="EMBL" id="PHO16926.1"/>
    </source>
</evidence>
<dbReference type="AlphaFoldDB" id="A0A2G1DF19"/>
<dbReference type="NCBIfam" id="NF002747">
    <property type="entry name" value="PRK02759.1"/>
    <property type="match status" value="1"/>
</dbReference>
<evidence type="ECO:0000313" key="20">
    <source>
        <dbReference type="Proteomes" id="UP000262712"/>
    </source>
</evidence>
<comment type="catalytic activity">
    <reaction evidence="2 15">
        <text>1-(5-phospho-beta-D-ribosyl)-ATP + H2O = 1-(5-phospho-beta-D-ribosyl)-5'-AMP + diphosphate + H(+)</text>
        <dbReference type="Rhea" id="RHEA:22828"/>
        <dbReference type="ChEBI" id="CHEBI:15377"/>
        <dbReference type="ChEBI" id="CHEBI:15378"/>
        <dbReference type="ChEBI" id="CHEBI:33019"/>
        <dbReference type="ChEBI" id="CHEBI:59457"/>
        <dbReference type="ChEBI" id="CHEBI:73183"/>
        <dbReference type="EC" id="3.6.1.31"/>
    </reaction>
</comment>
<dbReference type="PANTHER" id="PTHR42945:SF1">
    <property type="entry name" value="HISTIDINE BIOSYNTHESIS BIFUNCTIONAL PROTEIN HIS7"/>
    <property type="match status" value="1"/>
</dbReference>
<evidence type="ECO:0000256" key="11">
    <source>
        <dbReference type="ARBA" id="ARBA00022801"/>
    </source>
</evidence>
<protein>
    <recommendedName>
        <fullName evidence="15">Histidine biosynthesis bifunctional protein HisIE</fullName>
    </recommendedName>
    <domain>
        <recommendedName>
            <fullName evidence="15">Phosphoribosyl-AMP cyclohydrolase</fullName>
            <shortName evidence="15">PRA-CH</shortName>
            <ecNumber evidence="15">3.5.4.19</ecNumber>
        </recommendedName>
    </domain>
    <domain>
        <recommendedName>
            <fullName evidence="15">Phosphoribosyl-ATP pyrophosphatase</fullName>
            <shortName evidence="15">PRA-PH</shortName>
            <ecNumber evidence="15">3.6.1.31</ecNumber>
        </recommendedName>
    </domain>
</protein>
<keyword evidence="8 15" id="KW-0963">Cytoplasm</keyword>
<evidence type="ECO:0000313" key="19">
    <source>
        <dbReference type="Proteomes" id="UP000221222"/>
    </source>
</evidence>
<dbReference type="Gene3D" id="1.10.287.1080">
    <property type="entry name" value="MazG-like"/>
    <property type="match status" value="1"/>
</dbReference>
<dbReference type="InterPro" id="IPR038019">
    <property type="entry name" value="PRib_AMP_CycHydrolase_sf"/>
</dbReference>
<evidence type="ECO:0000256" key="12">
    <source>
        <dbReference type="ARBA" id="ARBA00022840"/>
    </source>
</evidence>
<evidence type="ECO:0000259" key="16">
    <source>
        <dbReference type="Pfam" id="PF01502"/>
    </source>
</evidence>
<feature type="region of interest" description="Phosphoribosyl-AMP cyclohydrolase" evidence="15">
    <location>
        <begin position="1"/>
        <end position="125"/>
    </location>
</feature>
<dbReference type="SUPFAM" id="SSF141734">
    <property type="entry name" value="HisI-like"/>
    <property type="match status" value="1"/>
</dbReference>
<dbReference type="InterPro" id="IPR026660">
    <property type="entry name" value="PRA-CH"/>
</dbReference>
<dbReference type="KEGG" id="amol:AMOL_0150"/>
<dbReference type="InterPro" id="IPR021130">
    <property type="entry name" value="PRib-ATP_PPHydrolase-like"/>
</dbReference>
<dbReference type="Pfam" id="PF01502">
    <property type="entry name" value="PRA-CH"/>
    <property type="match status" value="1"/>
</dbReference>
<evidence type="ECO:0000256" key="6">
    <source>
        <dbReference type="ARBA" id="ARBA00007731"/>
    </source>
</evidence>
<dbReference type="NCBIfam" id="NF001611">
    <property type="entry name" value="PRK00400.1-3"/>
    <property type="match status" value="1"/>
</dbReference>